<dbReference type="PROSITE" id="PS52016">
    <property type="entry name" value="TONB_DEPENDENT_REC_3"/>
    <property type="match status" value="1"/>
</dbReference>
<dbReference type="InterPro" id="IPR036942">
    <property type="entry name" value="Beta-barrel_TonB_sf"/>
</dbReference>
<keyword evidence="13" id="KW-0732">Signal</keyword>
<feature type="region of interest" description="Disordered" evidence="12">
    <location>
        <begin position="28"/>
        <end position="48"/>
    </location>
</feature>
<evidence type="ECO:0000256" key="8">
    <source>
        <dbReference type="ARBA" id="ARBA00023077"/>
    </source>
</evidence>
<organism evidence="15 16">
    <name type="scientific">Sphingobium indicum</name>
    <dbReference type="NCBI Taxonomy" id="332055"/>
    <lineage>
        <taxon>Bacteria</taxon>
        <taxon>Pseudomonadati</taxon>
        <taxon>Pseudomonadota</taxon>
        <taxon>Alphaproteobacteria</taxon>
        <taxon>Sphingomonadales</taxon>
        <taxon>Sphingomonadaceae</taxon>
        <taxon>Sphingobium</taxon>
    </lineage>
</organism>
<feature type="chain" id="PRO_5020590798" evidence="13">
    <location>
        <begin position="25"/>
        <end position="259"/>
    </location>
</feature>
<feature type="signal peptide" evidence="13">
    <location>
        <begin position="1"/>
        <end position="24"/>
    </location>
</feature>
<keyword evidence="4" id="KW-0410">Iron transport</keyword>
<evidence type="ECO:0000256" key="10">
    <source>
        <dbReference type="ARBA" id="ARBA00023237"/>
    </source>
</evidence>
<dbReference type="InterPro" id="IPR039426">
    <property type="entry name" value="TonB-dep_rcpt-like"/>
</dbReference>
<evidence type="ECO:0000256" key="6">
    <source>
        <dbReference type="ARBA" id="ARBA00023004"/>
    </source>
</evidence>
<dbReference type="Proteomes" id="UP000292734">
    <property type="component" value="Unassembled WGS sequence"/>
</dbReference>
<sequence length="259" mass="27575">MTIRTIVSVSSVVVSIFSAQTAGAQQVAQPGDVSMSEREQSGDVAASQGQDLGDIVVTANKKAQSLQKTPAAVTALDSELIVQKGVTDLRAAQAFVPSVRFQQQATSTEVYIRGIGATLDQAQIDPPTSVNFNGIYMPREVTSAAFFDVNQIEVLPGPQGTLYGRSSLGGVVNINFNRPTHKNETSFNLEAGNYALLHLTAVQNLSLTDTLAMRAAFDFARHTGYLESGAQSKNGFNGRLPALHADGPSEHLRLGDGRR</sequence>
<evidence type="ECO:0000256" key="12">
    <source>
        <dbReference type="SAM" id="MobiDB-lite"/>
    </source>
</evidence>
<keyword evidence="5 11" id="KW-0812">Transmembrane</keyword>
<dbReference type="AlphaFoldDB" id="A0A4Q4J255"/>
<dbReference type="Gene3D" id="2.40.170.20">
    <property type="entry name" value="TonB-dependent receptor, beta-barrel domain"/>
    <property type="match status" value="1"/>
</dbReference>
<feature type="domain" description="TonB-dependent receptor plug" evidence="14">
    <location>
        <begin position="66"/>
        <end position="171"/>
    </location>
</feature>
<feature type="region of interest" description="Disordered" evidence="12">
    <location>
        <begin position="240"/>
        <end position="259"/>
    </location>
</feature>
<evidence type="ECO:0000256" key="13">
    <source>
        <dbReference type="SAM" id="SignalP"/>
    </source>
</evidence>
<dbReference type="GO" id="GO:0009279">
    <property type="term" value="C:cell outer membrane"/>
    <property type="evidence" value="ECO:0007669"/>
    <property type="project" value="UniProtKB-SubCell"/>
</dbReference>
<keyword evidence="3 11" id="KW-1134">Transmembrane beta strand</keyword>
<protein>
    <submittedName>
        <fullName evidence="15">TonB-dependent receptor</fullName>
    </submittedName>
</protein>
<dbReference type="InterPro" id="IPR012910">
    <property type="entry name" value="Plug_dom"/>
</dbReference>
<proteinExistence type="inferred from homology"/>
<evidence type="ECO:0000256" key="1">
    <source>
        <dbReference type="ARBA" id="ARBA00004571"/>
    </source>
</evidence>
<evidence type="ECO:0000256" key="9">
    <source>
        <dbReference type="ARBA" id="ARBA00023136"/>
    </source>
</evidence>
<dbReference type="EMBL" id="SEOM01000006">
    <property type="protein sequence ID" value="RYM00136.1"/>
    <property type="molecule type" value="Genomic_DNA"/>
</dbReference>
<comment type="subcellular location">
    <subcellularLocation>
        <location evidence="1 11">Cell outer membrane</location>
        <topology evidence="1 11">Multi-pass membrane protein</topology>
    </subcellularLocation>
</comment>
<dbReference type="PANTHER" id="PTHR32552">
    <property type="entry name" value="FERRICHROME IRON RECEPTOR-RELATED"/>
    <property type="match status" value="1"/>
</dbReference>
<keyword evidence="15" id="KW-0675">Receptor</keyword>
<comment type="similarity">
    <text evidence="11">Belongs to the TonB-dependent receptor family.</text>
</comment>
<evidence type="ECO:0000256" key="7">
    <source>
        <dbReference type="ARBA" id="ARBA00023065"/>
    </source>
</evidence>
<dbReference type="GO" id="GO:0006826">
    <property type="term" value="P:iron ion transport"/>
    <property type="evidence" value="ECO:0007669"/>
    <property type="project" value="UniProtKB-KW"/>
</dbReference>
<name>A0A4Q4J255_9SPHN</name>
<evidence type="ECO:0000256" key="5">
    <source>
        <dbReference type="ARBA" id="ARBA00022692"/>
    </source>
</evidence>
<dbReference type="Pfam" id="PF07715">
    <property type="entry name" value="Plug"/>
    <property type="match status" value="1"/>
</dbReference>
<comment type="caution">
    <text evidence="15">The sequence shown here is derived from an EMBL/GenBank/DDBJ whole genome shotgun (WGS) entry which is preliminary data.</text>
</comment>
<dbReference type="SUPFAM" id="SSF56935">
    <property type="entry name" value="Porins"/>
    <property type="match status" value="1"/>
</dbReference>
<keyword evidence="6" id="KW-0408">Iron</keyword>
<keyword evidence="9 11" id="KW-0472">Membrane</keyword>
<evidence type="ECO:0000256" key="2">
    <source>
        <dbReference type="ARBA" id="ARBA00022448"/>
    </source>
</evidence>
<evidence type="ECO:0000259" key="14">
    <source>
        <dbReference type="Pfam" id="PF07715"/>
    </source>
</evidence>
<evidence type="ECO:0000256" key="4">
    <source>
        <dbReference type="ARBA" id="ARBA00022496"/>
    </source>
</evidence>
<evidence type="ECO:0000256" key="3">
    <source>
        <dbReference type="ARBA" id="ARBA00022452"/>
    </source>
</evidence>
<accession>A0A4Q4J255</accession>
<evidence type="ECO:0000256" key="11">
    <source>
        <dbReference type="PROSITE-ProRule" id="PRU01360"/>
    </source>
</evidence>
<reference evidence="15 16" key="1">
    <citation type="submission" date="2019-02" db="EMBL/GenBank/DDBJ databases">
        <authorList>
            <person name="Feng G."/>
        </authorList>
    </citation>
    <scope>NUCLEOTIDE SEQUENCE [LARGE SCALE GENOMIC DNA]</scope>
    <source>
        <strain evidence="15 16">DSM 26779</strain>
    </source>
</reference>
<keyword evidence="7" id="KW-0406">Ion transport</keyword>
<keyword evidence="8" id="KW-0798">TonB box</keyword>
<feature type="compositionally biased region" description="Basic and acidic residues" evidence="12">
    <location>
        <begin position="247"/>
        <end position="259"/>
    </location>
</feature>
<gene>
    <name evidence="15" type="ORF">EWH08_15250</name>
</gene>
<keyword evidence="2 11" id="KW-0813">Transport</keyword>
<keyword evidence="10 11" id="KW-0998">Cell outer membrane</keyword>
<dbReference type="RefSeq" id="WP_129965610.1">
    <property type="nucleotide sequence ID" value="NZ_JACBZE010000007.1"/>
</dbReference>
<dbReference type="PANTHER" id="PTHR32552:SF81">
    <property type="entry name" value="TONB-DEPENDENT OUTER MEMBRANE RECEPTOR"/>
    <property type="match status" value="1"/>
</dbReference>
<evidence type="ECO:0000313" key="15">
    <source>
        <dbReference type="EMBL" id="RYM00136.1"/>
    </source>
</evidence>
<evidence type="ECO:0000313" key="16">
    <source>
        <dbReference type="Proteomes" id="UP000292734"/>
    </source>
</evidence>